<dbReference type="InterPro" id="IPR058564">
    <property type="entry name" value="TPR_TRAPPC9_Trs120"/>
</dbReference>
<feature type="region of interest" description="Disordered" evidence="3">
    <location>
        <begin position="215"/>
        <end position="246"/>
    </location>
</feature>
<dbReference type="HOGENOM" id="CLU_002231_2_1_1"/>
<comment type="caution">
    <text evidence="8">The sequence shown here is derived from an EMBL/GenBank/DDBJ whole genome shotgun (WGS) entry which is preliminary data.</text>
</comment>
<evidence type="ECO:0000259" key="5">
    <source>
        <dbReference type="Pfam" id="PF26251"/>
    </source>
</evidence>
<accession>V2XCS6</accession>
<evidence type="ECO:0000259" key="6">
    <source>
        <dbReference type="Pfam" id="PF26254"/>
    </source>
</evidence>
<evidence type="ECO:0000313" key="8">
    <source>
        <dbReference type="EMBL" id="ESK96998.1"/>
    </source>
</evidence>
<reference evidence="8 9" key="1">
    <citation type="journal article" date="2014" name="BMC Genomics">
        <title>Genome and secretome analysis of the hemibiotrophic fungal pathogen, Moniliophthora roreri, which causes frosty pod rot disease of cacao: mechanisms of the biotrophic and necrotrophic phases.</title>
        <authorList>
            <person name="Meinhardt L.W."/>
            <person name="Costa G.G.L."/>
            <person name="Thomazella D.P.T."/>
            <person name="Teixeira P.J.P.L."/>
            <person name="Carazzolle M.F."/>
            <person name="Schuster S.C."/>
            <person name="Carlson J.E."/>
            <person name="Guiltinan M.J."/>
            <person name="Mieczkowski P."/>
            <person name="Farmer A."/>
            <person name="Ramaraj T."/>
            <person name="Crozier J."/>
            <person name="Davis R.E."/>
            <person name="Shao J."/>
            <person name="Melnick R.L."/>
            <person name="Pereira G.A.G."/>
            <person name="Bailey B.A."/>
        </authorList>
    </citation>
    <scope>NUCLEOTIDE SEQUENCE [LARGE SCALE GENOMIC DNA]</scope>
    <source>
        <strain evidence="8 9">MCA 2997</strain>
    </source>
</reference>
<dbReference type="EMBL" id="AWSO01000038">
    <property type="protein sequence ID" value="ESK96998.1"/>
    <property type="molecule type" value="Genomic_DNA"/>
</dbReference>
<dbReference type="Pfam" id="PF08626">
    <property type="entry name" value="TRAPPC9-Trs120"/>
    <property type="match status" value="1"/>
</dbReference>
<evidence type="ECO:0000256" key="3">
    <source>
        <dbReference type="SAM" id="MobiDB-lite"/>
    </source>
</evidence>
<dbReference type="Pfam" id="PF26280">
    <property type="entry name" value="Ig_TRAPPC9-Trs120_2nd"/>
    <property type="match status" value="1"/>
</dbReference>
<dbReference type="InterPro" id="IPR058567">
    <property type="entry name" value="Ig_TRAPPC9_Trs120_3rd"/>
</dbReference>
<dbReference type="STRING" id="1381753.V2XCS6"/>
<feature type="domain" description="Trs120/TRAPPC9 N-terminal" evidence="4">
    <location>
        <begin position="9"/>
        <end position="321"/>
    </location>
</feature>
<proteinExistence type="predicted"/>
<evidence type="ECO:0000313" key="9">
    <source>
        <dbReference type="Proteomes" id="UP000017559"/>
    </source>
</evidence>
<dbReference type="PANTHER" id="PTHR21512">
    <property type="entry name" value="TRAFFICKING PROTEIN PARTICLE COMPLEX SUBUNIT 9"/>
    <property type="match status" value="1"/>
</dbReference>
<dbReference type="InterPro" id="IPR058565">
    <property type="entry name" value="Ig_TRAPPC9_Trs120_1st"/>
</dbReference>
<dbReference type="PANTHER" id="PTHR21512:SF5">
    <property type="entry name" value="TRAFFICKING PROTEIN PARTICLE COMPLEX SUBUNIT 9"/>
    <property type="match status" value="1"/>
</dbReference>
<sequence length="1306" mass="143545">MDTHVFASLAQVRILLVPVGPISSHSFEKYASEITSFDSIRLGDIPEATNDERARFTPKPLSTGHLHLSFPSHPPPISHNPLSLIRPSHFPLAVIGIASCSHPDNLGAMLAQFNGILMDMFPGGSIYPLAKNCFVFEEGDGTCSSESIPGLVVFPGMMGNRKLYIGTLLADLCSHVLGEFSILISRLESPLGNEYLNASLLPTLPSLSEVPMSLDQIPPLPSHSSQPELSKGGVSTPQMKRNSSLGVPTVAKKRMSGIGTASSHGRLFKVMGDLFLLSGRTEDALIWYNEALQLFKPSLDGIWQASALEGLATISILDSWSAGHGLQTSTSASREPWSEVTEKLVQATALYYKPTSVEGDQNLSLLSYLYCCCILRHSSLLFAIWSAKGWGPLAFTTMLQPGPTPYLPPTVTQDARSSSSLERLSIISGISRNAIASVIAQGHGPWLLHLDARERLSILEAMASLYSCLGYRRKEAYVLREVLGCVLDLVVCGRDDNTVPPIANGTGLGIQNTAGGTQIAIGHVGIRVSERSDGNQSVLTLLKRVCRVLGVNLDAVEVVELGATKAPSLTGDPGDREQEPFGWPELQVGVVRESVAVAEALPDFLAVAQYSLSALKTLLDILAPPDQYHLNATAARALSTAKRRGSSKGVEFWPSRPVVSITLAPLPLIRLPIEKPMSALQPRPSDPNTILSGATDPFLYNPRRVNAAQGSQLVIQNETLEFVVLLQNPYVFDLELQKVSLSTSGVPFVTEPVSIVIPANSYHRVVLEGVAQTTGNLVVRGCIVQAPGGSPREFVLPLATSEEEERLTRNRSARYSELDRFKYSGLDALPWEKVLKRQSKQLTKATLEKPLRFLECKVVPEQPLLRIRRTSVTHGALMLYDGETSSLQVTFENISHLPIDFLRLVFDDSTITPAQQALAEGNLSVFDTYETEYLLIHKPVFSWNKKDVITIPPHHKTTVSISCFGKVGCTEGAIHASYSYVHRDRSGTGNAPDVFHARQLSFPLMVTVYHMLECHGIDVLPCPDYYLKRPDKDERLTMSDVDDSLGWCLFAVDVRNAYGAPFEVYVERTQEDVSNTKASVTIPPGLTSRVIVPIKKFILTEEHISQPIPTLSDRQFVVDKLKMSADEQKTQRELFWYREELFKSIHCGWREANGTRFGDLSLRQQRLTMNMLDTLRTETTILQMSLVDTASPGTAIPQRMGRYHPPPNRILHLRTRITNMARSSLVCTLDLQIEPTEHFIHDGALSDIPVGRLDKNESREVDTAICFLSQGRFEVRGIVRVVGDPHVQGKGLAHLVCLVEEDGNIG</sequence>
<feature type="domain" description="Trs120/TRAPPC9 first Ig-like" evidence="6">
    <location>
        <begin position="658"/>
        <end position="861"/>
    </location>
</feature>
<feature type="domain" description="Trs120/TRAPPC9 TPR region" evidence="5">
    <location>
        <begin position="363"/>
        <end position="644"/>
    </location>
</feature>
<dbReference type="Pfam" id="PF26251">
    <property type="entry name" value="TPR_TRAPPC9-Trs120"/>
    <property type="match status" value="1"/>
</dbReference>
<keyword evidence="9" id="KW-1185">Reference proteome</keyword>
<keyword evidence="2" id="KW-0333">Golgi apparatus</keyword>
<dbReference type="KEGG" id="mrr:Moror_6576"/>
<gene>
    <name evidence="8" type="ORF">Moror_6576</name>
</gene>
<protein>
    <submittedName>
        <fullName evidence="8">Hypercellular protein</fullName>
    </submittedName>
</protein>
<evidence type="ECO:0000259" key="4">
    <source>
        <dbReference type="Pfam" id="PF08626"/>
    </source>
</evidence>
<dbReference type="InterPro" id="IPR058563">
    <property type="entry name" value="Trs120_TRAPPC9_N"/>
</dbReference>
<dbReference type="Pfam" id="PF26254">
    <property type="entry name" value="Ig_TRAPPC9-Trs120_1st"/>
    <property type="match status" value="1"/>
</dbReference>
<feature type="compositionally biased region" description="Polar residues" evidence="3">
    <location>
        <begin position="222"/>
        <end position="246"/>
    </location>
</feature>
<dbReference type="Pfam" id="PF26282">
    <property type="entry name" value="Ig_TRAPPC9-Trs120_3rd"/>
    <property type="match status" value="1"/>
</dbReference>
<dbReference type="InterPro" id="IPR013935">
    <property type="entry name" value="Trs120_TRAPPC9"/>
</dbReference>
<name>V2XCS6_MONRO</name>
<organism evidence="8 9">
    <name type="scientific">Moniliophthora roreri (strain MCA 2997)</name>
    <name type="common">Cocoa frosty pod rot fungus</name>
    <name type="synonym">Crinipellis roreri</name>
    <dbReference type="NCBI Taxonomy" id="1381753"/>
    <lineage>
        <taxon>Eukaryota</taxon>
        <taxon>Fungi</taxon>
        <taxon>Dikarya</taxon>
        <taxon>Basidiomycota</taxon>
        <taxon>Agaricomycotina</taxon>
        <taxon>Agaricomycetes</taxon>
        <taxon>Agaricomycetidae</taxon>
        <taxon>Agaricales</taxon>
        <taxon>Marasmiineae</taxon>
        <taxon>Marasmiaceae</taxon>
        <taxon>Moniliophthora</taxon>
    </lineage>
</organism>
<dbReference type="OrthoDB" id="27962at2759"/>
<dbReference type="GO" id="GO:0005802">
    <property type="term" value="C:trans-Golgi network"/>
    <property type="evidence" value="ECO:0007669"/>
    <property type="project" value="TreeGrafter"/>
</dbReference>
<comment type="subcellular location">
    <subcellularLocation>
        <location evidence="1">Golgi apparatus</location>
    </subcellularLocation>
</comment>
<evidence type="ECO:0000256" key="2">
    <source>
        <dbReference type="ARBA" id="ARBA00023034"/>
    </source>
</evidence>
<dbReference type="Proteomes" id="UP000017559">
    <property type="component" value="Unassembled WGS sequence"/>
</dbReference>
<evidence type="ECO:0000259" key="7">
    <source>
        <dbReference type="Pfam" id="PF26282"/>
    </source>
</evidence>
<evidence type="ECO:0000256" key="1">
    <source>
        <dbReference type="ARBA" id="ARBA00004555"/>
    </source>
</evidence>
<feature type="domain" description="Trs120/TRAPPC9 third Ig-like" evidence="7">
    <location>
        <begin position="1041"/>
        <end position="1176"/>
    </location>
</feature>